<dbReference type="Proteomes" id="UP000501063">
    <property type="component" value="Plasmid pPniHBP1_2"/>
</dbReference>
<name>A0A6G6J780_PSENT</name>
<geneLocation type="plasmid" evidence="2">
    <name>ppnihbp1_2</name>
</geneLocation>
<dbReference type="Pfam" id="PF07751">
    <property type="entry name" value="Abi_2"/>
    <property type="match status" value="1"/>
</dbReference>
<dbReference type="EMBL" id="CP049141">
    <property type="protein sequence ID" value="QIE91189.1"/>
    <property type="molecule type" value="Genomic_DNA"/>
</dbReference>
<dbReference type="InterPro" id="IPR011664">
    <property type="entry name" value="Abi_system_AbiD/AbiF-like"/>
</dbReference>
<proteinExistence type="predicted"/>
<keyword evidence="1" id="KW-0614">Plasmid</keyword>
<gene>
    <name evidence="1" type="ORF">G5B91_33075</name>
</gene>
<accession>A0A6G6J780</accession>
<organism evidence="1 2">
    <name type="scientific">Pseudomonas nitroreducens</name>
    <dbReference type="NCBI Taxonomy" id="46680"/>
    <lineage>
        <taxon>Bacteria</taxon>
        <taxon>Pseudomonadati</taxon>
        <taxon>Pseudomonadota</taxon>
        <taxon>Gammaproteobacteria</taxon>
        <taxon>Pseudomonadales</taxon>
        <taxon>Pseudomonadaceae</taxon>
        <taxon>Pseudomonas</taxon>
    </lineage>
</organism>
<evidence type="ECO:0000313" key="2">
    <source>
        <dbReference type="Proteomes" id="UP000501063"/>
    </source>
</evidence>
<reference evidence="1 2" key="1">
    <citation type="submission" date="2020-02" db="EMBL/GenBank/DDBJ databases">
        <title>Integrative conjugative elements (ICEs) and plasmids drive adaptation of Pseudomonas nitroreducens strain HBP1 to wastewater environment.</title>
        <authorList>
            <person name="Sentchilo V."/>
            <person name="Carraro N."/>
            <person name="Bertelli C."/>
            <person name="van der Meer J.R."/>
        </authorList>
    </citation>
    <scope>NUCLEOTIDE SEQUENCE [LARGE SCALE GENOMIC DNA]</scope>
    <source>
        <strain evidence="1 2">HBP1</strain>
        <plasmid evidence="2">ppnihbp1_2</plasmid>
    </source>
</reference>
<dbReference type="KEGG" id="pnt:G5B91_33075"/>
<dbReference type="AlphaFoldDB" id="A0A6G6J780"/>
<evidence type="ECO:0000313" key="1">
    <source>
        <dbReference type="EMBL" id="QIE91189.1"/>
    </source>
</evidence>
<protein>
    <submittedName>
        <fullName evidence="1">Abi family protein</fullName>
    </submittedName>
</protein>
<sequence>MSSADAQTTQRALARLGYYRLSGFWYPARKFARDNAGQKMQCPHTGKPLRLEDFQPGTSFAASVELYEFDKQLRLLMLDAIETIEVHLKTVVAHELGRNDPIAYTSPAFIEPKWLNVNPGFNSSKWDSWRVRQQKKLDDCDEDCIAAHRAKNQAMPFWVVVEAWDFGTLSIYFQMLRRKPQSWIAARLGLSDVKALNSWLRELNTLRNRCAHHTRIWNQSSSNPITLPTTTRYFQAISLNANAQKRLYGLISVMWCLIQHIDPTSSWIRQVADLVDSKPRMPGCTFAAMGFPNEHGFPRALFRI</sequence>
<dbReference type="RefSeq" id="WP_081754071.1">
    <property type="nucleotide sequence ID" value="NZ_CP049141.1"/>
</dbReference>